<sequence length="265" mass="29918">MPSPLLSVTEGKICFIVDGESFETYYKLAGDLTSPGQSVILYDQLGQGNSTHLQSKPISFWTIDLFIIELENLLTHFSISGSFHLIGHSWGATLASEFVVRKQPPGLKRLVLSNGLASARLRNEAIAIRRKSLPVDVQEVLKTHEEAGTTQSPEYNAAMMVFHQAFTCRTIRPLPEDVLFSIKQNQRNGSAGLKDSWEITDRVHLIRVPTLVINGEYDYMMDSVCAPFCSGIPDVKWVKFAESGHFPHWDERERYMETVLEFLQQ</sequence>
<dbReference type="InterPro" id="IPR000073">
    <property type="entry name" value="AB_hydrolase_1"/>
</dbReference>
<proteinExistence type="predicted"/>
<dbReference type="PRINTS" id="PR00412">
    <property type="entry name" value="EPOXHYDRLASE"/>
</dbReference>
<dbReference type="Proteomes" id="UP000772434">
    <property type="component" value="Unassembled WGS sequence"/>
</dbReference>
<dbReference type="Pfam" id="PF00561">
    <property type="entry name" value="Abhydrolase_1"/>
    <property type="match status" value="1"/>
</dbReference>
<dbReference type="InterPro" id="IPR050266">
    <property type="entry name" value="AB_hydrolase_sf"/>
</dbReference>
<dbReference type="GO" id="GO:0006508">
    <property type="term" value="P:proteolysis"/>
    <property type="evidence" value="ECO:0007669"/>
    <property type="project" value="InterPro"/>
</dbReference>
<dbReference type="InterPro" id="IPR029058">
    <property type="entry name" value="AB_hydrolase_fold"/>
</dbReference>
<accession>A0A9P5U5G4</accession>
<dbReference type="GO" id="GO:0016020">
    <property type="term" value="C:membrane"/>
    <property type="evidence" value="ECO:0007669"/>
    <property type="project" value="TreeGrafter"/>
</dbReference>
<reference evidence="2" key="1">
    <citation type="submission" date="2020-11" db="EMBL/GenBank/DDBJ databases">
        <authorList>
            <consortium name="DOE Joint Genome Institute"/>
            <person name="Ahrendt S."/>
            <person name="Riley R."/>
            <person name="Andreopoulos W."/>
            <person name="Labutti K."/>
            <person name="Pangilinan J."/>
            <person name="Ruiz-Duenas F.J."/>
            <person name="Barrasa J.M."/>
            <person name="Sanchez-Garcia M."/>
            <person name="Camarero S."/>
            <person name="Miyauchi S."/>
            <person name="Serrano A."/>
            <person name="Linde D."/>
            <person name="Babiker R."/>
            <person name="Drula E."/>
            <person name="Ayuso-Fernandez I."/>
            <person name="Pacheco R."/>
            <person name="Padilla G."/>
            <person name="Ferreira P."/>
            <person name="Barriuso J."/>
            <person name="Kellner H."/>
            <person name="Castanera R."/>
            <person name="Alfaro M."/>
            <person name="Ramirez L."/>
            <person name="Pisabarro A.G."/>
            <person name="Kuo A."/>
            <person name="Tritt A."/>
            <person name="Lipzen A."/>
            <person name="He G."/>
            <person name="Yan M."/>
            <person name="Ng V."/>
            <person name="Cullen D."/>
            <person name="Martin F."/>
            <person name="Rosso M.-N."/>
            <person name="Henrissat B."/>
            <person name="Hibbett D."/>
            <person name="Martinez A.T."/>
            <person name="Grigoriev I.V."/>
        </authorList>
    </citation>
    <scope>NUCLEOTIDE SEQUENCE</scope>
    <source>
        <strain evidence="2">AH 40177</strain>
    </source>
</reference>
<name>A0A9P5U5G4_9AGAR</name>
<dbReference type="InterPro" id="IPR000639">
    <property type="entry name" value="Epox_hydrolase-like"/>
</dbReference>
<dbReference type="InterPro" id="IPR005945">
    <property type="entry name" value="Pro_imino_pep"/>
</dbReference>
<evidence type="ECO:0000313" key="3">
    <source>
        <dbReference type="Proteomes" id="UP000772434"/>
    </source>
</evidence>
<evidence type="ECO:0000313" key="2">
    <source>
        <dbReference type="EMBL" id="KAF9066946.1"/>
    </source>
</evidence>
<dbReference type="PANTHER" id="PTHR43798">
    <property type="entry name" value="MONOACYLGLYCEROL LIPASE"/>
    <property type="match status" value="1"/>
</dbReference>
<organism evidence="2 3">
    <name type="scientific">Rhodocollybia butyracea</name>
    <dbReference type="NCBI Taxonomy" id="206335"/>
    <lineage>
        <taxon>Eukaryota</taxon>
        <taxon>Fungi</taxon>
        <taxon>Dikarya</taxon>
        <taxon>Basidiomycota</taxon>
        <taxon>Agaricomycotina</taxon>
        <taxon>Agaricomycetes</taxon>
        <taxon>Agaricomycetidae</taxon>
        <taxon>Agaricales</taxon>
        <taxon>Marasmiineae</taxon>
        <taxon>Omphalotaceae</taxon>
        <taxon>Rhodocollybia</taxon>
    </lineage>
</organism>
<feature type="domain" description="AB hydrolase-1" evidence="1">
    <location>
        <begin position="20"/>
        <end position="251"/>
    </location>
</feature>
<dbReference type="OrthoDB" id="190201at2759"/>
<gene>
    <name evidence="2" type="ORF">BDP27DRAFT_1329723</name>
</gene>
<dbReference type="AlphaFoldDB" id="A0A9P5U5G4"/>
<dbReference type="EMBL" id="JADNRY010000080">
    <property type="protein sequence ID" value="KAF9066946.1"/>
    <property type="molecule type" value="Genomic_DNA"/>
</dbReference>
<dbReference type="SUPFAM" id="SSF53474">
    <property type="entry name" value="alpha/beta-Hydrolases"/>
    <property type="match status" value="1"/>
</dbReference>
<dbReference type="GO" id="GO:0008233">
    <property type="term" value="F:peptidase activity"/>
    <property type="evidence" value="ECO:0007669"/>
    <property type="project" value="InterPro"/>
</dbReference>
<protein>
    <submittedName>
        <fullName evidence="2">Proline-specific peptidase</fullName>
    </submittedName>
</protein>
<keyword evidence="3" id="KW-1185">Reference proteome</keyword>
<comment type="caution">
    <text evidence="2">The sequence shown here is derived from an EMBL/GenBank/DDBJ whole genome shotgun (WGS) entry which is preliminary data.</text>
</comment>
<dbReference type="Gene3D" id="3.40.50.1820">
    <property type="entry name" value="alpha/beta hydrolase"/>
    <property type="match status" value="1"/>
</dbReference>
<evidence type="ECO:0000259" key="1">
    <source>
        <dbReference type="Pfam" id="PF00561"/>
    </source>
</evidence>
<dbReference type="PIRSF" id="PIRSF005539">
    <property type="entry name" value="Pept_S33_TRI_F1"/>
    <property type="match status" value="1"/>
</dbReference>
<dbReference type="PANTHER" id="PTHR43798:SF33">
    <property type="entry name" value="HYDROLASE, PUTATIVE (AFU_ORTHOLOGUE AFUA_2G14860)-RELATED"/>
    <property type="match status" value="1"/>
</dbReference>